<accession>A0ABU9L607</accession>
<evidence type="ECO:0000313" key="1">
    <source>
        <dbReference type="EMBL" id="MEL4457274.1"/>
    </source>
</evidence>
<comment type="caution">
    <text evidence="1">The sequence shown here is derived from an EMBL/GenBank/DDBJ whole genome shotgun (WGS) entry which is preliminary data.</text>
</comment>
<name>A0ABU9L607_9FLAO</name>
<gene>
    <name evidence="1" type="ORF">AABB81_15310</name>
</gene>
<proteinExistence type="predicted"/>
<keyword evidence="2" id="KW-1185">Reference proteome</keyword>
<evidence type="ECO:0000313" key="2">
    <source>
        <dbReference type="Proteomes" id="UP001474120"/>
    </source>
</evidence>
<sequence>MKFLLLLMTFLVIYCDDSDQISPQEAEKEVIDNLTIEIKNLAGTSICSEEYSCYSVGIGAKPCGGFWEYIVYSNSIDIVTFLAKIETLNELEKEYNEKYSIQSDCFIAMPPSSITCVDGKCTAVFQ</sequence>
<protein>
    <recommendedName>
        <fullName evidence="3">Lipoprotein</fullName>
    </recommendedName>
</protein>
<evidence type="ECO:0008006" key="3">
    <source>
        <dbReference type="Google" id="ProtNLM"/>
    </source>
</evidence>
<reference evidence="1 2" key="1">
    <citation type="submission" date="2024-04" db="EMBL/GenBank/DDBJ databases">
        <title>whole genome sequencing of Lutimonas vermicola strain IMCC1616.</title>
        <authorList>
            <person name="Bae S.S."/>
        </authorList>
    </citation>
    <scope>NUCLEOTIDE SEQUENCE [LARGE SCALE GENOMIC DNA]</scope>
    <source>
        <strain evidence="1 2">IMCC1616</strain>
    </source>
</reference>
<organism evidence="1 2">
    <name type="scientific">Lutimonas vermicola</name>
    <dbReference type="NCBI Taxonomy" id="414288"/>
    <lineage>
        <taxon>Bacteria</taxon>
        <taxon>Pseudomonadati</taxon>
        <taxon>Bacteroidota</taxon>
        <taxon>Flavobacteriia</taxon>
        <taxon>Flavobacteriales</taxon>
        <taxon>Flavobacteriaceae</taxon>
        <taxon>Lutimonas</taxon>
    </lineage>
</organism>
<dbReference type="EMBL" id="JBCDNA010000003">
    <property type="protein sequence ID" value="MEL4457274.1"/>
    <property type="molecule type" value="Genomic_DNA"/>
</dbReference>
<dbReference type="RefSeq" id="WP_342161437.1">
    <property type="nucleotide sequence ID" value="NZ_JBCDNA010000003.1"/>
</dbReference>
<dbReference type="Proteomes" id="UP001474120">
    <property type="component" value="Unassembled WGS sequence"/>
</dbReference>